<gene>
    <name evidence="2" type="ORF">RIU57_03535</name>
</gene>
<dbReference type="EMBL" id="JAVKVN010000001">
    <property type="protein sequence ID" value="MDR7944158.1"/>
    <property type="molecule type" value="Genomic_DNA"/>
</dbReference>
<organism evidence="2 3">
    <name type="scientific">Achromobacter aegrifaciens</name>
    <dbReference type="NCBI Taxonomy" id="1287736"/>
    <lineage>
        <taxon>Bacteria</taxon>
        <taxon>Pseudomonadati</taxon>
        <taxon>Pseudomonadota</taxon>
        <taxon>Betaproteobacteria</taxon>
        <taxon>Burkholderiales</taxon>
        <taxon>Alcaligenaceae</taxon>
        <taxon>Achromobacter</taxon>
    </lineage>
</organism>
<evidence type="ECO:0000256" key="1">
    <source>
        <dbReference type="SAM" id="MobiDB-lite"/>
    </source>
</evidence>
<dbReference type="RefSeq" id="WP_255423521.1">
    <property type="nucleotide sequence ID" value="NZ_CADILA010000047.1"/>
</dbReference>
<sequence>MLTPENKVELGFYHQPVPAGYRGGMSPRNENGRPEGRPLLSG</sequence>
<accession>A0ABU2D7U4</accession>
<comment type="caution">
    <text evidence="2">The sequence shown here is derived from an EMBL/GenBank/DDBJ whole genome shotgun (WGS) entry which is preliminary data.</text>
</comment>
<evidence type="ECO:0000313" key="2">
    <source>
        <dbReference type="EMBL" id="MDR7944158.1"/>
    </source>
</evidence>
<dbReference type="Proteomes" id="UP001264156">
    <property type="component" value="Unassembled WGS sequence"/>
</dbReference>
<protein>
    <submittedName>
        <fullName evidence="2">Uncharacterized protein</fullName>
    </submittedName>
</protein>
<name>A0ABU2D7U4_ACHAE</name>
<proteinExistence type="predicted"/>
<keyword evidence="3" id="KW-1185">Reference proteome</keyword>
<feature type="region of interest" description="Disordered" evidence="1">
    <location>
        <begin position="1"/>
        <end position="42"/>
    </location>
</feature>
<evidence type="ECO:0000313" key="3">
    <source>
        <dbReference type="Proteomes" id="UP001264156"/>
    </source>
</evidence>
<reference evidence="3" key="1">
    <citation type="submission" date="2023-07" db="EMBL/GenBank/DDBJ databases">
        <title>Glyphosate-induced phosphonatase operons in soil bacteria of genus Achromobacter.</title>
        <authorList>
            <person name="Epiktetov D.O."/>
            <person name="Sviridov A.V."/>
            <person name="Tarlachkov S.V."/>
            <person name="Shushkova T.V."/>
            <person name="Toropygin I.Y."/>
            <person name="Leontievsky A."/>
        </authorList>
    </citation>
    <scope>NUCLEOTIDE SEQUENCE [LARGE SCALE GENOMIC DNA]</scope>
    <source>
        <strain evidence="3">Kg 16</strain>
    </source>
</reference>